<protein>
    <submittedName>
        <fullName evidence="1">Uncharacterized protein</fullName>
    </submittedName>
</protein>
<organism evidence="1 2">
    <name type="scientific">Bradyrhizobium lablabi</name>
    <dbReference type="NCBI Taxonomy" id="722472"/>
    <lineage>
        <taxon>Bacteria</taxon>
        <taxon>Pseudomonadati</taxon>
        <taxon>Pseudomonadota</taxon>
        <taxon>Alphaproteobacteria</taxon>
        <taxon>Hyphomicrobiales</taxon>
        <taxon>Nitrobacteraceae</taxon>
        <taxon>Bradyrhizobium</taxon>
    </lineage>
</organism>
<sequence>MRIVFDPKTLHQSKMGSVTAVVYFDFGGERQFPGAGWSDFVVVVVNWWLAALDRICQGEIETELRFMDGSYWVVVVAQDGANLLLRCTGGRQDAEEVYEVVVRLRDLRSELNNLASKVSQACAMAGIQSVDLDHLRKHLLN</sequence>
<evidence type="ECO:0000313" key="1">
    <source>
        <dbReference type="EMBL" id="KRR20798.1"/>
    </source>
</evidence>
<name>A0A0R3MMI2_9BRAD</name>
<dbReference type="Proteomes" id="UP000051660">
    <property type="component" value="Unassembled WGS sequence"/>
</dbReference>
<dbReference type="RefSeq" id="WP_057860239.1">
    <property type="nucleotide sequence ID" value="NZ_LLYB01000085.1"/>
</dbReference>
<accession>A0A0R3MMI2</accession>
<gene>
    <name evidence="1" type="ORF">CQ14_26225</name>
</gene>
<evidence type="ECO:0000313" key="2">
    <source>
        <dbReference type="Proteomes" id="UP000051660"/>
    </source>
</evidence>
<proteinExistence type="predicted"/>
<reference evidence="1 2" key="1">
    <citation type="submission" date="2014-03" db="EMBL/GenBank/DDBJ databases">
        <title>Bradyrhizobium valentinum sp. nov., isolated from effective nodules of Lupinus mariae-josephae, a lupine endemic of basic-lime soils in Eastern Spain.</title>
        <authorList>
            <person name="Duran D."/>
            <person name="Rey L."/>
            <person name="Navarro A."/>
            <person name="Busquets A."/>
            <person name="Imperial J."/>
            <person name="Ruiz-Argueso T."/>
        </authorList>
    </citation>
    <scope>NUCLEOTIDE SEQUENCE [LARGE SCALE GENOMIC DNA]</scope>
    <source>
        <strain evidence="1 2">CCBAU 23086</strain>
    </source>
</reference>
<dbReference type="AlphaFoldDB" id="A0A0R3MMI2"/>
<comment type="caution">
    <text evidence="1">The sequence shown here is derived from an EMBL/GenBank/DDBJ whole genome shotgun (WGS) entry which is preliminary data.</text>
</comment>
<dbReference type="EMBL" id="LLYB01000085">
    <property type="protein sequence ID" value="KRR20798.1"/>
    <property type="molecule type" value="Genomic_DNA"/>
</dbReference>